<organism evidence="1 2">
    <name type="scientific">Zhongshania marina</name>
    <dbReference type="NCBI Taxonomy" id="2304603"/>
    <lineage>
        <taxon>Bacteria</taxon>
        <taxon>Pseudomonadati</taxon>
        <taxon>Pseudomonadota</taxon>
        <taxon>Gammaproteobacteria</taxon>
        <taxon>Cellvibrionales</taxon>
        <taxon>Spongiibacteraceae</taxon>
        <taxon>Zhongshania</taxon>
    </lineage>
</organism>
<sequence>MIFSPHSGVEIVLSRSRIAYTLPSSARFRLALQRKYLLKGTQRSFCALAALKMCSVGHVLNIRSRSARILVLDRSDLFARWLR</sequence>
<proteinExistence type="predicted"/>
<evidence type="ECO:0000313" key="2">
    <source>
        <dbReference type="Proteomes" id="UP000237222"/>
    </source>
</evidence>
<dbReference type="EMBL" id="PQGG01000044">
    <property type="protein sequence ID" value="POP51130.1"/>
    <property type="molecule type" value="Genomic_DNA"/>
</dbReference>
<evidence type="ECO:0000313" key="1">
    <source>
        <dbReference type="EMBL" id="POP51130.1"/>
    </source>
</evidence>
<name>A0A2S4HAZ0_9GAMM</name>
<reference evidence="1" key="1">
    <citation type="submission" date="2018-01" db="EMBL/GenBank/DDBJ databases">
        <authorList>
            <person name="Yu X.-D."/>
        </authorList>
    </citation>
    <scope>NUCLEOTIDE SEQUENCE</scope>
    <source>
        <strain evidence="1">ZX-21</strain>
    </source>
</reference>
<accession>A0A2S4HAZ0</accession>
<protein>
    <submittedName>
        <fullName evidence="1">Uncharacterized protein</fullName>
    </submittedName>
</protein>
<gene>
    <name evidence="1" type="ORF">C0068_19315</name>
</gene>
<comment type="caution">
    <text evidence="1">The sequence shown here is derived from an EMBL/GenBank/DDBJ whole genome shotgun (WGS) entry which is preliminary data.</text>
</comment>
<dbReference type="AlphaFoldDB" id="A0A2S4HAZ0"/>
<dbReference type="Proteomes" id="UP000237222">
    <property type="component" value="Unassembled WGS sequence"/>
</dbReference>